<accession>X0SA34</accession>
<organism evidence="1">
    <name type="scientific">marine sediment metagenome</name>
    <dbReference type="NCBI Taxonomy" id="412755"/>
    <lineage>
        <taxon>unclassified sequences</taxon>
        <taxon>metagenomes</taxon>
        <taxon>ecological metagenomes</taxon>
    </lineage>
</organism>
<reference evidence="1" key="1">
    <citation type="journal article" date="2014" name="Front. Microbiol.">
        <title>High frequency of phylogenetically diverse reductive dehalogenase-homologous genes in deep subseafloor sedimentary metagenomes.</title>
        <authorList>
            <person name="Kawai M."/>
            <person name="Futagami T."/>
            <person name="Toyoda A."/>
            <person name="Takaki Y."/>
            <person name="Nishi S."/>
            <person name="Hori S."/>
            <person name="Arai W."/>
            <person name="Tsubouchi T."/>
            <person name="Morono Y."/>
            <person name="Uchiyama I."/>
            <person name="Ito T."/>
            <person name="Fujiyama A."/>
            <person name="Inagaki F."/>
            <person name="Takami H."/>
        </authorList>
    </citation>
    <scope>NUCLEOTIDE SEQUENCE</scope>
    <source>
        <strain evidence="1">Expedition CK06-06</strain>
    </source>
</reference>
<gene>
    <name evidence="1" type="ORF">S01H1_03482</name>
</gene>
<comment type="caution">
    <text evidence="1">The sequence shown here is derived from an EMBL/GenBank/DDBJ whole genome shotgun (WGS) entry which is preliminary data.</text>
</comment>
<name>X0SA34_9ZZZZ</name>
<protein>
    <submittedName>
        <fullName evidence="1">Uncharacterized protein</fullName>
    </submittedName>
</protein>
<dbReference type="AlphaFoldDB" id="X0SA34"/>
<evidence type="ECO:0000313" key="1">
    <source>
        <dbReference type="EMBL" id="GAF77898.1"/>
    </source>
</evidence>
<proteinExistence type="predicted"/>
<sequence>METRTCEHVKALHAYLREWQLDIYSEHGEEPQGWVNVHCRRCKKTFEISIRLQEPYGE</sequence>
<dbReference type="EMBL" id="BARS01001895">
    <property type="protein sequence ID" value="GAF77898.1"/>
    <property type="molecule type" value="Genomic_DNA"/>
</dbReference>